<evidence type="ECO:0000256" key="5">
    <source>
        <dbReference type="ARBA" id="ARBA00013229"/>
    </source>
</evidence>
<evidence type="ECO:0000256" key="2">
    <source>
        <dbReference type="ARBA" id="ARBA00005184"/>
    </source>
</evidence>
<dbReference type="InterPro" id="IPR000070">
    <property type="entry name" value="Pectinesterase_cat"/>
</dbReference>
<comment type="pathway">
    <text evidence="2">Glycan metabolism; pectin degradation; 2-dehydro-3-deoxy-D-gluconate from pectin: step 1/5.</text>
</comment>
<comment type="function">
    <text evidence="15">Acts in the modification of cell walls via demethylesterification of cell wall pectin.</text>
</comment>
<evidence type="ECO:0000256" key="11">
    <source>
        <dbReference type="ARBA" id="ARBA00023157"/>
    </source>
</evidence>
<gene>
    <name evidence="19" type="ORF">DM860_016807</name>
</gene>
<dbReference type="InterPro" id="IPR033131">
    <property type="entry name" value="Pectinesterase_Asp_AS"/>
</dbReference>
<comment type="similarity">
    <text evidence="4">In the C-terminal section; belongs to the pectinesterase family.</text>
</comment>
<comment type="subcellular location">
    <subcellularLocation>
        <location evidence="1">Secreted</location>
        <location evidence="1">Cell wall</location>
    </subcellularLocation>
</comment>
<dbReference type="InterPro" id="IPR011050">
    <property type="entry name" value="Pectin_lyase_fold/virulence"/>
</dbReference>
<evidence type="ECO:0000259" key="18">
    <source>
        <dbReference type="SMART" id="SM00856"/>
    </source>
</evidence>
<keyword evidence="8" id="KW-0732">Signal</keyword>
<evidence type="ECO:0000256" key="8">
    <source>
        <dbReference type="ARBA" id="ARBA00022729"/>
    </source>
</evidence>
<dbReference type="Gene3D" id="1.20.140.40">
    <property type="entry name" value="Invertase/pectin methylesterase inhibitor family protein"/>
    <property type="match status" value="1"/>
</dbReference>
<evidence type="ECO:0000256" key="16">
    <source>
        <dbReference type="PROSITE-ProRule" id="PRU10040"/>
    </source>
</evidence>
<keyword evidence="12" id="KW-0325">Glycoprotein</keyword>
<evidence type="ECO:0000256" key="6">
    <source>
        <dbReference type="ARBA" id="ARBA00022512"/>
    </source>
</evidence>
<dbReference type="Proteomes" id="UP000249390">
    <property type="component" value="Unassembled WGS sequence"/>
</dbReference>
<evidence type="ECO:0000256" key="1">
    <source>
        <dbReference type="ARBA" id="ARBA00004191"/>
    </source>
</evidence>
<dbReference type="EMBL" id="NQVE01000072">
    <property type="protein sequence ID" value="RAL50031.1"/>
    <property type="molecule type" value="Genomic_DNA"/>
</dbReference>
<feature type="compositionally biased region" description="Low complexity" evidence="17">
    <location>
        <begin position="748"/>
        <end position="765"/>
    </location>
</feature>
<dbReference type="GO" id="GO:0045490">
    <property type="term" value="P:pectin catabolic process"/>
    <property type="evidence" value="ECO:0007669"/>
    <property type="project" value="UniProtKB-UniPathway"/>
</dbReference>
<evidence type="ECO:0000256" key="13">
    <source>
        <dbReference type="ARBA" id="ARBA00023316"/>
    </source>
</evidence>
<keyword evidence="11" id="KW-1015">Disulfide bond</keyword>
<reference evidence="19 20" key="1">
    <citation type="submission" date="2018-06" db="EMBL/GenBank/DDBJ databases">
        <title>The Genome of Cuscuta australis (Dodder) Provides Insight into the Evolution of Plant Parasitism.</title>
        <authorList>
            <person name="Liu H."/>
        </authorList>
    </citation>
    <scope>NUCLEOTIDE SEQUENCE [LARGE SCALE GENOMIC DNA]</scope>
    <source>
        <strain evidence="20">cv. Yunnan</strain>
        <tissue evidence="19">Vines</tissue>
    </source>
</reference>
<evidence type="ECO:0000256" key="7">
    <source>
        <dbReference type="ARBA" id="ARBA00022525"/>
    </source>
</evidence>
<keyword evidence="13" id="KW-0961">Cell wall biogenesis/degradation</keyword>
<dbReference type="GO" id="GO:0042545">
    <property type="term" value="P:cell wall modification"/>
    <property type="evidence" value="ECO:0007669"/>
    <property type="project" value="InterPro"/>
</dbReference>
<dbReference type="Pfam" id="PF04043">
    <property type="entry name" value="PMEI"/>
    <property type="match status" value="1"/>
</dbReference>
<feature type="compositionally biased region" description="Pro residues" evidence="17">
    <location>
        <begin position="603"/>
        <end position="618"/>
    </location>
</feature>
<feature type="active site" evidence="16">
    <location>
        <position position="408"/>
    </location>
</feature>
<evidence type="ECO:0000256" key="3">
    <source>
        <dbReference type="ARBA" id="ARBA00006027"/>
    </source>
</evidence>
<dbReference type="PROSITE" id="PS00503">
    <property type="entry name" value="PECTINESTERASE_2"/>
    <property type="match status" value="1"/>
</dbReference>
<dbReference type="FunFam" id="1.20.140.40:FF:000001">
    <property type="entry name" value="Pectinesterase"/>
    <property type="match status" value="1"/>
</dbReference>
<feature type="domain" description="Pectinesterase inhibitor" evidence="18">
    <location>
        <begin position="44"/>
        <end position="197"/>
    </location>
</feature>
<evidence type="ECO:0000256" key="4">
    <source>
        <dbReference type="ARBA" id="ARBA00007786"/>
    </source>
</evidence>
<keyword evidence="9" id="KW-0378">Hydrolase</keyword>
<comment type="similarity">
    <text evidence="3">In the N-terminal section; belongs to the PMEI family.</text>
</comment>
<dbReference type="NCBIfam" id="TIGR01614">
    <property type="entry name" value="PME_inhib"/>
    <property type="match status" value="1"/>
</dbReference>
<dbReference type="UniPathway" id="UPA00545">
    <property type="reaction ID" value="UER00823"/>
</dbReference>
<evidence type="ECO:0000313" key="20">
    <source>
        <dbReference type="Proteomes" id="UP000249390"/>
    </source>
</evidence>
<evidence type="ECO:0000256" key="10">
    <source>
        <dbReference type="ARBA" id="ARBA00023085"/>
    </source>
</evidence>
<dbReference type="SMART" id="SM00856">
    <property type="entry name" value="PMEI"/>
    <property type="match status" value="1"/>
</dbReference>
<evidence type="ECO:0000256" key="17">
    <source>
        <dbReference type="SAM" id="MobiDB-lite"/>
    </source>
</evidence>
<dbReference type="FunFam" id="2.160.20.10:FF:000001">
    <property type="entry name" value="Pectinesterase"/>
    <property type="match status" value="1"/>
</dbReference>
<dbReference type="EC" id="3.1.1.11" evidence="5"/>
<organism evidence="19 20">
    <name type="scientific">Cuscuta australis</name>
    <dbReference type="NCBI Taxonomy" id="267555"/>
    <lineage>
        <taxon>Eukaryota</taxon>
        <taxon>Viridiplantae</taxon>
        <taxon>Streptophyta</taxon>
        <taxon>Embryophyta</taxon>
        <taxon>Tracheophyta</taxon>
        <taxon>Spermatophyta</taxon>
        <taxon>Magnoliopsida</taxon>
        <taxon>eudicotyledons</taxon>
        <taxon>Gunneridae</taxon>
        <taxon>Pentapetalae</taxon>
        <taxon>asterids</taxon>
        <taxon>lamiids</taxon>
        <taxon>Solanales</taxon>
        <taxon>Convolvulaceae</taxon>
        <taxon>Cuscuteae</taxon>
        <taxon>Cuscuta</taxon>
        <taxon>Cuscuta subgen. Grammica</taxon>
        <taxon>Cuscuta sect. Cleistogrammica</taxon>
    </lineage>
</organism>
<evidence type="ECO:0000256" key="15">
    <source>
        <dbReference type="ARBA" id="ARBA00057335"/>
    </source>
</evidence>
<protein>
    <recommendedName>
        <fullName evidence="5">pectinesterase</fullName>
        <ecNumber evidence="5">3.1.1.11</ecNumber>
    </recommendedName>
</protein>
<dbReference type="SUPFAM" id="SSF101148">
    <property type="entry name" value="Plant invertase/pectin methylesterase inhibitor"/>
    <property type="match status" value="1"/>
</dbReference>
<dbReference type="Gene3D" id="2.160.20.10">
    <property type="entry name" value="Single-stranded right-handed beta-helix, Pectin lyase-like"/>
    <property type="match status" value="1"/>
</dbReference>
<keyword evidence="10" id="KW-0063">Aspartyl esterase</keyword>
<dbReference type="Pfam" id="PF01095">
    <property type="entry name" value="Pectinesterase"/>
    <property type="match status" value="1"/>
</dbReference>
<evidence type="ECO:0000313" key="19">
    <source>
        <dbReference type="EMBL" id="RAL50031.1"/>
    </source>
</evidence>
<proteinExistence type="inferred from homology"/>
<dbReference type="InterPro" id="IPR035513">
    <property type="entry name" value="Invertase/methylesterase_inhib"/>
</dbReference>
<feature type="region of interest" description="Disordered" evidence="17">
    <location>
        <begin position="599"/>
        <end position="705"/>
    </location>
</feature>
<sequence>MADEEKKKNMLVLGVCSLLLVAMVIGLTIGTGGRDTTVRKEISSSEKAIESICKPTSYKEACIKSLKSSSAANATDPKELIQAAMEMTIKEIRGAMNNSTLFKEVHKDPRSKEAFENCQLLAERAIDDLNRTFKKFSEFDLSDLNNWLSDLQTWLSGSLTYQETCLDGFEGISGDYQTKMKNLLTTSMQLTSNALAMATEISSVLSNLGVQGINDSANRRRLLVDDHRHSDGYELLHPDWIEHGRGRLLTGKRSDVKPNLVVAKDGSGKYKTINEALKDIPRNSNKTFVLYIKEGVYEEEVRFFRNMTYLMVMGDGPTKTKITGKKNFIDGVSTFHTATVAALGDYFMARDIGFENAAGPEKHQAVALRVGADRSLFYNCQIDGYQDTLYAHTYRQFYRNCVISGTIDFVFGNGAVVLQNCTLVVRKPLENQQCIVTAQGRIDPRQPTGLVIQNCSFVADPEYHPVRFTLKSYLGRPWKEYSRTVIMESYIDDLIQQDGWLPWNGDFALETLFYTEYNNRGPASGKDNRVKWKGVKELPLNRIERFTAARFIHGDTWIKSTGLPYNPGFILPPPKPSATVTYSPVVPDETKDLVAQEKAAYDPPKPVSAPQPAPPVQVEPPFTSASSPAPPEDDALAPTESAVTPVLPPSDLSSLAPVRQPAQLFPTGSMSPPEMAEAPIALKPGMGPSAVQEEAPESTQASVAPVSVPVSLPSVLAEPPAEAAAAEVPTAATPVENVATPVEKEAAKPAAAAPPTLTQSALTPSAETTVSAPGSQESKSSLGGVLDFF</sequence>
<evidence type="ECO:0000256" key="14">
    <source>
        <dbReference type="ARBA" id="ARBA00047928"/>
    </source>
</evidence>
<keyword evidence="6" id="KW-0134">Cell wall</keyword>
<dbReference type="GO" id="GO:0004857">
    <property type="term" value="F:enzyme inhibitor activity"/>
    <property type="evidence" value="ECO:0007669"/>
    <property type="project" value="InterPro"/>
</dbReference>
<keyword evidence="20" id="KW-1185">Reference proteome</keyword>
<feature type="compositionally biased region" description="Polar residues" evidence="17">
    <location>
        <begin position="766"/>
        <end position="781"/>
    </location>
</feature>
<comment type="caution">
    <text evidence="19">The sequence shown here is derived from an EMBL/GenBank/DDBJ whole genome shotgun (WGS) entry which is preliminary data.</text>
</comment>
<feature type="region of interest" description="Disordered" evidence="17">
    <location>
        <begin position="743"/>
        <end position="789"/>
    </location>
</feature>
<evidence type="ECO:0000256" key="9">
    <source>
        <dbReference type="ARBA" id="ARBA00022801"/>
    </source>
</evidence>
<comment type="catalytic activity">
    <reaction evidence="14">
        <text>[(1-&gt;4)-alpha-D-galacturonosyl methyl ester](n) + n H2O = [(1-&gt;4)-alpha-D-galacturonosyl](n) + n methanol + n H(+)</text>
        <dbReference type="Rhea" id="RHEA:22380"/>
        <dbReference type="Rhea" id="RHEA-COMP:14570"/>
        <dbReference type="Rhea" id="RHEA-COMP:14573"/>
        <dbReference type="ChEBI" id="CHEBI:15377"/>
        <dbReference type="ChEBI" id="CHEBI:15378"/>
        <dbReference type="ChEBI" id="CHEBI:17790"/>
        <dbReference type="ChEBI" id="CHEBI:140522"/>
        <dbReference type="ChEBI" id="CHEBI:140523"/>
        <dbReference type="EC" id="3.1.1.11"/>
    </reaction>
</comment>
<dbReference type="SUPFAM" id="SSF51126">
    <property type="entry name" value="Pectin lyase-like"/>
    <property type="match status" value="1"/>
</dbReference>
<dbReference type="InterPro" id="IPR012334">
    <property type="entry name" value="Pectin_lyas_fold"/>
</dbReference>
<name>A0A328E0Q4_9ASTE</name>
<accession>A0A328E0Q4</accession>
<dbReference type="InterPro" id="IPR006501">
    <property type="entry name" value="Pectinesterase_inhib_dom"/>
</dbReference>
<keyword evidence="7" id="KW-0964">Secreted</keyword>
<dbReference type="GO" id="GO:0030599">
    <property type="term" value="F:pectinesterase activity"/>
    <property type="evidence" value="ECO:0007669"/>
    <property type="project" value="UniProtKB-EC"/>
</dbReference>
<dbReference type="PANTHER" id="PTHR31707">
    <property type="entry name" value="PECTINESTERASE"/>
    <property type="match status" value="1"/>
</dbReference>
<dbReference type="CDD" id="cd15798">
    <property type="entry name" value="PMEI-like_3"/>
    <property type="match status" value="1"/>
</dbReference>
<evidence type="ECO:0000256" key="12">
    <source>
        <dbReference type="ARBA" id="ARBA00023180"/>
    </source>
</evidence>
<dbReference type="AlphaFoldDB" id="A0A328E0Q4"/>